<protein>
    <submittedName>
        <fullName evidence="1">11947_t:CDS:1</fullName>
    </submittedName>
</protein>
<sequence>EADHGNAIEKLEICSHDIVYNEYKVNYSRIEAADGHIQKIDNR</sequence>
<feature type="non-terminal residue" evidence="1">
    <location>
        <position position="43"/>
    </location>
</feature>
<feature type="non-terminal residue" evidence="1">
    <location>
        <position position="1"/>
    </location>
</feature>
<proteinExistence type="predicted"/>
<accession>A0ABN7WZP3</accession>
<dbReference type="Proteomes" id="UP000789901">
    <property type="component" value="Unassembled WGS sequence"/>
</dbReference>
<dbReference type="EMBL" id="CAJVQB010076462">
    <property type="protein sequence ID" value="CAG8844584.1"/>
    <property type="molecule type" value="Genomic_DNA"/>
</dbReference>
<reference evidence="1 2" key="1">
    <citation type="submission" date="2021-06" db="EMBL/GenBank/DDBJ databases">
        <authorList>
            <person name="Kallberg Y."/>
            <person name="Tangrot J."/>
            <person name="Rosling A."/>
        </authorList>
    </citation>
    <scope>NUCLEOTIDE SEQUENCE [LARGE SCALE GENOMIC DNA]</scope>
    <source>
        <strain evidence="1 2">120-4 pot B 10/14</strain>
    </source>
</reference>
<evidence type="ECO:0000313" key="1">
    <source>
        <dbReference type="EMBL" id="CAG8844584.1"/>
    </source>
</evidence>
<organism evidence="1 2">
    <name type="scientific">Gigaspora margarita</name>
    <dbReference type="NCBI Taxonomy" id="4874"/>
    <lineage>
        <taxon>Eukaryota</taxon>
        <taxon>Fungi</taxon>
        <taxon>Fungi incertae sedis</taxon>
        <taxon>Mucoromycota</taxon>
        <taxon>Glomeromycotina</taxon>
        <taxon>Glomeromycetes</taxon>
        <taxon>Diversisporales</taxon>
        <taxon>Gigasporaceae</taxon>
        <taxon>Gigaspora</taxon>
    </lineage>
</organism>
<name>A0ABN7WZP3_GIGMA</name>
<comment type="caution">
    <text evidence="1">The sequence shown here is derived from an EMBL/GenBank/DDBJ whole genome shotgun (WGS) entry which is preliminary data.</text>
</comment>
<keyword evidence="2" id="KW-1185">Reference proteome</keyword>
<gene>
    <name evidence="1" type="ORF">GMARGA_LOCUS37180</name>
</gene>
<evidence type="ECO:0000313" key="2">
    <source>
        <dbReference type="Proteomes" id="UP000789901"/>
    </source>
</evidence>